<dbReference type="EMBL" id="JAXOVC010000007">
    <property type="protein sequence ID" value="KAK4498971.1"/>
    <property type="molecule type" value="Genomic_DNA"/>
</dbReference>
<evidence type="ECO:0000256" key="3">
    <source>
        <dbReference type="ARBA" id="ARBA00022650"/>
    </source>
</evidence>
<dbReference type="InterPro" id="IPR041739">
    <property type="entry name" value="G5K_ProB"/>
</dbReference>
<evidence type="ECO:0000259" key="8">
    <source>
        <dbReference type="SMART" id="SM00359"/>
    </source>
</evidence>
<dbReference type="Pfam" id="PF01472">
    <property type="entry name" value="PUA"/>
    <property type="match status" value="1"/>
</dbReference>
<dbReference type="InterPro" id="IPR001048">
    <property type="entry name" value="Asp/Glu/Uridylate_kinase"/>
</dbReference>
<dbReference type="InterPro" id="IPR002478">
    <property type="entry name" value="PUA"/>
</dbReference>
<evidence type="ECO:0000256" key="4">
    <source>
        <dbReference type="ARBA" id="ARBA00022679"/>
    </source>
</evidence>
<feature type="domain" description="PUA" evidence="8">
    <location>
        <begin position="324"/>
        <end position="414"/>
    </location>
</feature>
<dbReference type="PROSITE" id="PS50890">
    <property type="entry name" value="PUA"/>
    <property type="match status" value="1"/>
</dbReference>
<comment type="caution">
    <text evidence="9">The sequence shown here is derived from an EMBL/GenBank/DDBJ whole genome shotgun (WGS) entry which is preliminary data.</text>
</comment>
<dbReference type="InterPro" id="IPR001057">
    <property type="entry name" value="Glu/AcGlu_kinase"/>
</dbReference>
<evidence type="ECO:0000256" key="2">
    <source>
        <dbReference type="ARBA" id="ARBA00022605"/>
    </source>
</evidence>
<organism evidence="9 10">
    <name type="scientific">Zasmidium cellare</name>
    <name type="common">Wine cellar mold</name>
    <name type="synonym">Racodium cellare</name>
    <dbReference type="NCBI Taxonomy" id="395010"/>
    <lineage>
        <taxon>Eukaryota</taxon>
        <taxon>Fungi</taxon>
        <taxon>Dikarya</taxon>
        <taxon>Ascomycota</taxon>
        <taxon>Pezizomycotina</taxon>
        <taxon>Dothideomycetes</taxon>
        <taxon>Dothideomycetidae</taxon>
        <taxon>Mycosphaerellales</taxon>
        <taxon>Mycosphaerellaceae</taxon>
        <taxon>Zasmidium</taxon>
    </lineage>
</organism>
<keyword evidence="6" id="KW-0418">Kinase</keyword>
<accession>A0ABR0ECI9</accession>
<evidence type="ECO:0000256" key="5">
    <source>
        <dbReference type="ARBA" id="ARBA00022741"/>
    </source>
</evidence>
<keyword evidence="4" id="KW-0808">Transferase</keyword>
<evidence type="ECO:0000256" key="7">
    <source>
        <dbReference type="ARBA" id="ARBA00022840"/>
    </source>
</evidence>
<dbReference type="PROSITE" id="PS00902">
    <property type="entry name" value="GLUTAMATE_5_KINASE"/>
    <property type="match status" value="1"/>
</dbReference>
<keyword evidence="3" id="KW-0641">Proline biosynthesis</keyword>
<keyword evidence="1" id="KW-0963">Cytoplasm</keyword>
<evidence type="ECO:0000313" key="10">
    <source>
        <dbReference type="Proteomes" id="UP001305779"/>
    </source>
</evidence>
<dbReference type="HAMAP" id="MF_00456">
    <property type="entry name" value="ProB"/>
    <property type="match status" value="1"/>
</dbReference>
<evidence type="ECO:0000313" key="9">
    <source>
        <dbReference type="EMBL" id="KAK4498971.1"/>
    </source>
</evidence>
<keyword evidence="10" id="KW-1185">Reference proteome</keyword>
<dbReference type="SUPFAM" id="SSF88697">
    <property type="entry name" value="PUA domain-like"/>
    <property type="match status" value="1"/>
</dbReference>
<name>A0ABR0ECI9_ZASCE</name>
<dbReference type="Proteomes" id="UP001305779">
    <property type="component" value="Unassembled WGS sequence"/>
</dbReference>
<dbReference type="InterPro" id="IPR036393">
    <property type="entry name" value="AceGlu_kinase-like_sf"/>
</dbReference>
<dbReference type="InterPro" id="IPR011529">
    <property type="entry name" value="Glu_5kinase"/>
</dbReference>
<dbReference type="PANTHER" id="PTHR43654">
    <property type="entry name" value="GLUTAMATE 5-KINASE"/>
    <property type="match status" value="1"/>
</dbReference>
<dbReference type="PIRSF" id="PIRSF000729">
    <property type="entry name" value="GK"/>
    <property type="match status" value="1"/>
</dbReference>
<evidence type="ECO:0000256" key="6">
    <source>
        <dbReference type="ARBA" id="ARBA00022777"/>
    </source>
</evidence>
<dbReference type="Pfam" id="PF00696">
    <property type="entry name" value="AA_kinase"/>
    <property type="match status" value="1"/>
</dbReference>
<dbReference type="PRINTS" id="PR00474">
    <property type="entry name" value="GLU5KINASE"/>
</dbReference>
<dbReference type="SMART" id="SM00359">
    <property type="entry name" value="PUA"/>
    <property type="match status" value="1"/>
</dbReference>
<evidence type="ECO:0000256" key="1">
    <source>
        <dbReference type="ARBA" id="ARBA00022490"/>
    </source>
</evidence>
<dbReference type="Gene3D" id="3.40.1160.10">
    <property type="entry name" value="Acetylglutamate kinase-like"/>
    <property type="match status" value="2"/>
</dbReference>
<gene>
    <name evidence="9" type="ORF">PRZ48_009482</name>
</gene>
<keyword evidence="5" id="KW-0547">Nucleotide-binding</keyword>
<sequence>MKKHLTIVIKLGTSSIVDEHTHEPLLATLSTIVETAVNLRHDGHRVVICSSGAIGMALRQMDMERRPKHLPQVQALAAIGQCKLMAMWDQLFSHMRQPVAQILLTRNDIADRTQYLNAQNTFSELLHMGVVPIVNENDTLSVQEIRFGDNDTLSAITAGMVSADYLFLMTDVDCLYDKNPRTNPDAKAIEVVEDIAELAADTSSAGSALGTGGMGTKIVAARLATAAGVTTVITRSSNPGNISAIVKHAEAQKSAARSMENSGELVASHESIDEQVQKTDVVNGSASPKLDEPGLPPLHTRFLPDLHPIRDRYFWLLHGLAPHGTLYIDEGAHNAVAAKAGLLPVGVVDVEGSFGSHECVRVMVLPSRHAPLSSAEDVGRAVVNYSAAEIKRIRGVRSSQISEIIGYADSEYVAFRDSIALYKREISRPVTPMTDETKRWSVGSLARYSEG</sequence>
<dbReference type="NCBIfam" id="TIGR01027">
    <property type="entry name" value="proB"/>
    <property type="match status" value="1"/>
</dbReference>
<dbReference type="InterPro" id="IPR036974">
    <property type="entry name" value="PUA_sf"/>
</dbReference>
<keyword evidence="7" id="KW-0067">ATP-binding</keyword>
<reference evidence="9 10" key="1">
    <citation type="journal article" date="2023" name="G3 (Bethesda)">
        <title>A chromosome-level genome assembly of Zasmidium syzygii isolated from banana leaves.</title>
        <authorList>
            <person name="van Westerhoven A.C."/>
            <person name="Mehrabi R."/>
            <person name="Talebi R."/>
            <person name="Steentjes M.B.F."/>
            <person name="Corcolon B."/>
            <person name="Chong P.A."/>
            <person name="Kema G.H.J."/>
            <person name="Seidl M.F."/>
        </authorList>
    </citation>
    <scope>NUCLEOTIDE SEQUENCE [LARGE SCALE GENOMIC DNA]</scope>
    <source>
        <strain evidence="9 10">P124</strain>
    </source>
</reference>
<dbReference type="InterPro" id="IPR019797">
    <property type="entry name" value="Glutamate_5-kinase_CS"/>
</dbReference>
<dbReference type="SUPFAM" id="SSF53633">
    <property type="entry name" value="Carbamate kinase-like"/>
    <property type="match status" value="1"/>
</dbReference>
<dbReference type="InterPro" id="IPR015947">
    <property type="entry name" value="PUA-like_sf"/>
</dbReference>
<dbReference type="CDD" id="cd21157">
    <property type="entry name" value="PUA_G5K"/>
    <property type="match status" value="1"/>
</dbReference>
<dbReference type="Gene3D" id="2.30.130.10">
    <property type="entry name" value="PUA domain"/>
    <property type="match status" value="1"/>
</dbReference>
<dbReference type="InterPro" id="IPR005715">
    <property type="entry name" value="Glu_5kinase/COase_Synthase"/>
</dbReference>
<proteinExistence type="inferred from homology"/>
<protein>
    <recommendedName>
        <fullName evidence="8">PUA domain-containing protein</fullName>
    </recommendedName>
</protein>
<keyword evidence="2" id="KW-0028">Amino-acid biosynthesis</keyword>
<dbReference type="CDD" id="cd04242">
    <property type="entry name" value="AAK_G5K_ProB"/>
    <property type="match status" value="1"/>
</dbReference>
<dbReference type="PANTHER" id="PTHR43654:SF3">
    <property type="entry name" value="GLUTAMATE 5-KINASE"/>
    <property type="match status" value="1"/>
</dbReference>